<dbReference type="Proteomes" id="UP000030752">
    <property type="component" value="Unassembled WGS sequence"/>
</dbReference>
<feature type="chain" id="PRO_5004824006" description="FAS1 domain-containing protein" evidence="2">
    <location>
        <begin position="18"/>
        <end position="376"/>
    </location>
</feature>
<sequence>MQLKALAIAAFAATAYAQESGGLVQALSNVTELSNLTSYLNLFPDFVQQLSQLSNVTLLAPSNDAFAEFLNSSAGSALANNDEALIQGILSYHVLNGTYESFNDTEFIPTALQPTQYTNVTGGQVVQAVGDGETVTFYSGFLSASNVTGEPVNFTGGVVHIIDAVLIVPQNISATAIESNLTAAVGALTRAELAQTVNDLQDVTIFVPDNTAFDDIGNLIGNLTTDNLTDILTYHVVNGTVAYSTDLENTTLSTLNGENITISIIDDEVFVNSAKVTVADVLVANGVVHVIDSVLNPGNSTAEPNPDEEESEPAFEGASSAANDLTSGVPTPTGTTNPTDSAPGATSSSSEDSAPMMTGAVGAAALFGGAAVLANW</sequence>
<dbReference type="Gene3D" id="2.30.180.10">
    <property type="entry name" value="FAS1 domain"/>
    <property type="match status" value="2"/>
</dbReference>
<dbReference type="VEuPathDB" id="FungiDB:HMPREF1541_07006"/>
<dbReference type="InterPro" id="IPR000782">
    <property type="entry name" value="FAS1_domain"/>
</dbReference>
<dbReference type="EMBL" id="KB822722">
    <property type="protein sequence ID" value="ETN38964.1"/>
    <property type="molecule type" value="Genomic_DNA"/>
</dbReference>
<evidence type="ECO:0000256" key="1">
    <source>
        <dbReference type="SAM" id="MobiDB-lite"/>
    </source>
</evidence>
<organism evidence="4 5">
    <name type="scientific">Cyphellophora europaea (strain CBS 101466)</name>
    <name type="common">Phialophora europaea</name>
    <dbReference type="NCBI Taxonomy" id="1220924"/>
    <lineage>
        <taxon>Eukaryota</taxon>
        <taxon>Fungi</taxon>
        <taxon>Dikarya</taxon>
        <taxon>Ascomycota</taxon>
        <taxon>Pezizomycotina</taxon>
        <taxon>Eurotiomycetes</taxon>
        <taxon>Chaetothyriomycetidae</taxon>
        <taxon>Chaetothyriales</taxon>
        <taxon>Cyphellophoraceae</taxon>
        <taxon>Cyphellophora</taxon>
    </lineage>
</organism>
<dbReference type="GO" id="GO:0000329">
    <property type="term" value="C:fungal-type vacuole membrane"/>
    <property type="evidence" value="ECO:0007669"/>
    <property type="project" value="TreeGrafter"/>
</dbReference>
<dbReference type="PROSITE" id="PS50213">
    <property type="entry name" value="FAS1"/>
    <property type="match status" value="2"/>
</dbReference>
<keyword evidence="5" id="KW-1185">Reference proteome</keyword>
<dbReference type="GeneID" id="19974345"/>
<dbReference type="InParanoid" id="W2RTD2"/>
<keyword evidence="2" id="KW-0732">Signal</keyword>
<feature type="compositionally biased region" description="Low complexity" evidence="1">
    <location>
        <begin position="330"/>
        <end position="339"/>
    </location>
</feature>
<dbReference type="OrthoDB" id="286301at2759"/>
<dbReference type="STRING" id="1220924.W2RTD2"/>
<evidence type="ECO:0000313" key="4">
    <source>
        <dbReference type="EMBL" id="ETN38964.1"/>
    </source>
</evidence>
<feature type="region of interest" description="Disordered" evidence="1">
    <location>
        <begin position="295"/>
        <end position="355"/>
    </location>
</feature>
<proteinExistence type="predicted"/>
<dbReference type="SMART" id="SM00554">
    <property type="entry name" value="FAS1"/>
    <property type="match status" value="2"/>
</dbReference>
<evidence type="ECO:0000313" key="5">
    <source>
        <dbReference type="Proteomes" id="UP000030752"/>
    </source>
</evidence>
<gene>
    <name evidence="4" type="ORF">HMPREF1541_07006</name>
</gene>
<feature type="domain" description="FAS1" evidence="3">
    <location>
        <begin position="168"/>
        <end position="295"/>
    </location>
</feature>
<accession>W2RTD2</accession>
<dbReference type="FunFam" id="2.30.180.10:FF:000032">
    <property type="entry name" value="Fasciclin domain-containing protein, putative"/>
    <property type="match status" value="1"/>
</dbReference>
<dbReference type="PANTHER" id="PTHR10900">
    <property type="entry name" value="PERIOSTIN-RELATED"/>
    <property type="match status" value="1"/>
</dbReference>
<dbReference type="PANTHER" id="PTHR10900:SF77">
    <property type="entry name" value="FI19380P1"/>
    <property type="match status" value="1"/>
</dbReference>
<dbReference type="InterPro" id="IPR036378">
    <property type="entry name" value="FAS1_dom_sf"/>
</dbReference>
<name>W2RTD2_CYPE1</name>
<dbReference type="GO" id="GO:0016236">
    <property type="term" value="P:macroautophagy"/>
    <property type="evidence" value="ECO:0007669"/>
    <property type="project" value="TreeGrafter"/>
</dbReference>
<evidence type="ECO:0000256" key="2">
    <source>
        <dbReference type="SAM" id="SignalP"/>
    </source>
</evidence>
<feature type="signal peptide" evidence="2">
    <location>
        <begin position="1"/>
        <end position="17"/>
    </location>
</feature>
<reference evidence="4 5" key="1">
    <citation type="submission" date="2013-03" db="EMBL/GenBank/DDBJ databases">
        <title>The Genome Sequence of Phialophora europaea CBS 101466.</title>
        <authorList>
            <consortium name="The Broad Institute Genomics Platform"/>
            <person name="Cuomo C."/>
            <person name="de Hoog S."/>
            <person name="Gorbushina A."/>
            <person name="Walker B."/>
            <person name="Young S.K."/>
            <person name="Zeng Q."/>
            <person name="Gargeya S."/>
            <person name="Fitzgerald M."/>
            <person name="Haas B."/>
            <person name="Abouelleil A."/>
            <person name="Allen A.W."/>
            <person name="Alvarado L."/>
            <person name="Arachchi H.M."/>
            <person name="Berlin A.M."/>
            <person name="Chapman S.B."/>
            <person name="Gainer-Dewar J."/>
            <person name="Goldberg J."/>
            <person name="Griggs A."/>
            <person name="Gujja S."/>
            <person name="Hansen M."/>
            <person name="Howarth C."/>
            <person name="Imamovic A."/>
            <person name="Ireland A."/>
            <person name="Larimer J."/>
            <person name="McCowan C."/>
            <person name="Murphy C."/>
            <person name="Pearson M."/>
            <person name="Poon T.W."/>
            <person name="Priest M."/>
            <person name="Roberts A."/>
            <person name="Saif S."/>
            <person name="Shea T."/>
            <person name="Sisk P."/>
            <person name="Sykes S."/>
            <person name="Wortman J."/>
            <person name="Nusbaum C."/>
            <person name="Birren B."/>
        </authorList>
    </citation>
    <scope>NUCLEOTIDE SEQUENCE [LARGE SCALE GENOMIC DNA]</scope>
    <source>
        <strain evidence="4 5">CBS 101466</strain>
    </source>
</reference>
<dbReference type="InterPro" id="IPR050904">
    <property type="entry name" value="Adhesion/Biosynth-related"/>
</dbReference>
<protein>
    <recommendedName>
        <fullName evidence="3">FAS1 domain-containing protein</fullName>
    </recommendedName>
</protein>
<dbReference type="AlphaFoldDB" id="W2RTD2"/>
<evidence type="ECO:0000259" key="3">
    <source>
        <dbReference type="PROSITE" id="PS50213"/>
    </source>
</evidence>
<dbReference type="HOGENOM" id="CLU_031281_2_3_1"/>
<feature type="compositionally biased region" description="Polar residues" evidence="1">
    <location>
        <begin position="320"/>
        <end position="329"/>
    </location>
</feature>
<dbReference type="eggNOG" id="KOG1218">
    <property type="taxonomic scope" value="Eukaryota"/>
</dbReference>
<dbReference type="RefSeq" id="XP_008719553.1">
    <property type="nucleotide sequence ID" value="XM_008721331.1"/>
</dbReference>
<dbReference type="SUPFAM" id="SSF82153">
    <property type="entry name" value="FAS1 domain"/>
    <property type="match status" value="2"/>
</dbReference>
<feature type="domain" description="FAS1" evidence="3">
    <location>
        <begin position="20"/>
        <end position="166"/>
    </location>
</feature>
<dbReference type="Pfam" id="PF02469">
    <property type="entry name" value="Fasciclin"/>
    <property type="match status" value="2"/>
</dbReference>